<dbReference type="Proteomes" id="UP001528673">
    <property type="component" value="Unassembled WGS sequence"/>
</dbReference>
<keyword evidence="2 4" id="KW-0238">DNA-binding</keyword>
<dbReference type="Gene3D" id="1.10.357.10">
    <property type="entry name" value="Tetracycline Repressor, domain 2"/>
    <property type="match status" value="1"/>
</dbReference>
<proteinExistence type="predicted"/>
<feature type="domain" description="HTH tetR-type" evidence="6">
    <location>
        <begin position="23"/>
        <end position="83"/>
    </location>
</feature>
<evidence type="ECO:0000256" key="4">
    <source>
        <dbReference type="PROSITE-ProRule" id="PRU00335"/>
    </source>
</evidence>
<name>A0ABT5N3K3_9BURK</name>
<evidence type="ECO:0000313" key="7">
    <source>
        <dbReference type="EMBL" id="MDD0840903.1"/>
    </source>
</evidence>
<protein>
    <submittedName>
        <fullName evidence="7">TetR/AcrR family transcriptional regulator</fullName>
    </submittedName>
</protein>
<keyword evidence="8" id="KW-1185">Reference proteome</keyword>
<evidence type="ECO:0000256" key="3">
    <source>
        <dbReference type="ARBA" id="ARBA00023163"/>
    </source>
</evidence>
<dbReference type="InterPro" id="IPR009057">
    <property type="entry name" value="Homeodomain-like_sf"/>
</dbReference>
<feature type="compositionally biased region" description="Basic and acidic residues" evidence="5">
    <location>
        <begin position="11"/>
        <end position="21"/>
    </location>
</feature>
<keyword evidence="1" id="KW-0805">Transcription regulation</keyword>
<evidence type="ECO:0000313" key="8">
    <source>
        <dbReference type="Proteomes" id="UP001528673"/>
    </source>
</evidence>
<dbReference type="InterPro" id="IPR050109">
    <property type="entry name" value="HTH-type_TetR-like_transc_reg"/>
</dbReference>
<organism evidence="7 8">
    <name type="scientific">Curvibacter cyanobacteriorum</name>
    <dbReference type="NCBI Taxonomy" id="3026422"/>
    <lineage>
        <taxon>Bacteria</taxon>
        <taxon>Pseudomonadati</taxon>
        <taxon>Pseudomonadota</taxon>
        <taxon>Betaproteobacteria</taxon>
        <taxon>Burkholderiales</taxon>
        <taxon>Comamonadaceae</taxon>
        <taxon>Curvibacter</taxon>
    </lineage>
</organism>
<dbReference type="PROSITE" id="PS50977">
    <property type="entry name" value="HTH_TETR_2"/>
    <property type="match status" value="1"/>
</dbReference>
<dbReference type="PANTHER" id="PTHR30055">
    <property type="entry name" value="HTH-TYPE TRANSCRIPTIONAL REGULATOR RUTR"/>
    <property type="match status" value="1"/>
</dbReference>
<dbReference type="InterPro" id="IPR041669">
    <property type="entry name" value="TetR_C_15"/>
</dbReference>
<dbReference type="SUPFAM" id="SSF46689">
    <property type="entry name" value="Homeodomain-like"/>
    <property type="match status" value="1"/>
</dbReference>
<evidence type="ECO:0000256" key="2">
    <source>
        <dbReference type="ARBA" id="ARBA00023125"/>
    </source>
</evidence>
<dbReference type="EMBL" id="JAQSIP010000013">
    <property type="protein sequence ID" value="MDD0840903.1"/>
    <property type="molecule type" value="Genomic_DNA"/>
</dbReference>
<dbReference type="InterPro" id="IPR001647">
    <property type="entry name" value="HTH_TetR"/>
</dbReference>
<dbReference type="Pfam" id="PF17918">
    <property type="entry name" value="TetR_C_15"/>
    <property type="match status" value="1"/>
</dbReference>
<feature type="region of interest" description="Disordered" evidence="5">
    <location>
        <begin position="1"/>
        <end position="21"/>
    </location>
</feature>
<gene>
    <name evidence="7" type="ORF">PSQ40_20170</name>
</gene>
<reference evidence="7 8" key="1">
    <citation type="submission" date="2023-02" db="EMBL/GenBank/DDBJ databases">
        <title>Bacterial whole genomic sequence of Curvibacter sp. HBC61.</title>
        <authorList>
            <person name="Le V."/>
            <person name="Ko S.-R."/>
            <person name="Ahn C.-Y."/>
            <person name="Oh H.-M."/>
        </authorList>
    </citation>
    <scope>NUCLEOTIDE SEQUENCE [LARGE SCALE GENOMIC DNA]</scope>
    <source>
        <strain evidence="7 8">HBC61</strain>
    </source>
</reference>
<dbReference type="PRINTS" id="PR00455">
    <property type="entry name" value="HTHTETR"/>
</dbReference>
<feature type="DNA-binding region" description="H-T-H motif" evidence="4">
    <location>
        <begin position="46"/>
        <end position="65"/>
    </location>
</feature>
<dbReference type="Pfam" id="PF00440">
    <property type="entry name" value="TetR_N"/>
    <property type="match status" value="1"/>
</dbReference>
<keyword evidence="3" id="KW-0804">Transcription</keyword>
<evidence type="ECO:0000259" key="6">
    <source>
        <dbReference type="PROSITE" id="PS50977"/>
    </source>
</evidence>
<accession>A0ABT5N3K3</accession>
<evidence type="ECO:0000256" key="1">
    <source>
        <dbReference type="ARBA" id="ARBA00023015"/>
    </source>
</evidence>
<dbReference type="PANTHER" id="PTHR30055:SF234">
    <property type="entry name" value="HTH-TYPE TRANSCRIPTIONAL REGULATOR BETI"/>
    <property type="match status" value="1"/>
</dbReference>
<comment type="caution">
    <text evidence="7">The sequence shown here is derived from an EMBL/GenBank/DDBJ whole genome shotgun (WGS) entry which is preliminary data.</text>
</comment>
<sequence length="235" mass="25698">MPASQRPVPSDTRRRQPTQERAQRTIEAIFEATAQIVESDGEAALTTNKVARRAGFSIGTLYQYFPSKEAILLAMIQRERRRVMDRLQALMQAAVAEQRPVQAVLADLVHLLVESFGSGPRSRRAMIRLAWRLDHHEDITQALREASEHHAVALIALKDPALRAPDPTLMFVATRAVMGVIRSASLEDSPLLGTPAFEAELVRLVWGLLRLEPPAADPVAPAKAGSAPGAAPGRL</sequence>
<dbReference type="RefSeq" id="WP_273953686.1">
    <property type="nucleotide sequence ID" value="NZ_JAQSIP010000013.1"/>
</dbReference>
<evidence type="ECO:0000256" key="5">
    <source>
        <dbReference type="SAM" id="MobiDB-lite"/>
    </source>
</evidence>